<dbReference type="AlphaFoldDB" id="A0A167FSV6"/>
<feature type="domain" description="Protein kinase" evidence="1">
    <location>
        <begin position="155"/>
        <end position="347"/>
    </location>
</feature>
<dbReference type="STRING" id="1081105.A0A167FSV6"/>
<dbReference type="OrthoDB" id="4062651at2759"/>
<dbReference type="GO" id="GO:0005524">
    <property type="term" value="F:ATP binding"/>
    <property type="evidence" value="ECO:0007669"/>
    <property type="project" value="InterPro"/>
</dbReference>
<evidence type="ECO:0000259" key="1">
    <source>
        <dbReference type="PROSITE" id="PS50011"/>
    </source>
</evidence>
<sequence length="347" mass="39173">MDKTPIYDVALWETHETENDCTLVIRTDNGRIFYCEISPKHFYQSPLAIKQYFKCLNLLRSGEEVDEDDDDFYLKDACDWLSNPFRPMVERLAPGTLQKNSAGLPTLAQYLHPPYFVCSLSATDEELQACHLPSREHGWGSPLLMVSDDFLDDLDSWTRLFHPGEVGICYNQPQDVLIRPPRRVVVPDGNGGHVECFFKRFALSFGPEHARTELRTLKRLALAHIPPPPQAFICRLYGVVRDGNGLAGMLFSWIENKGVLSKARAEQSAIELRRHWAAQIRGTVQLLHDQNIIWGDVKAGNVLIDMDDNAWVIDFGGSYTLGWVDKEIAGTVEGDLQGLSKIMSILA</sequence>
<dbReference type="InterPro" id="IPR011009">
    <property type="entry name" value="Kinase-like_dom_sf"/>
</dbReference>
<proteinExistence type="predicted"/>
<evidence type="ECO:0000313" key="3">
    <source>
        <dbReference type="Proteomes" id="UP000243498"/>
    </source>
</evidence>
<dbReference type="OMA" id="WETHATE"/>
<gene>
    <name evidence="2" type="ORF">NOR_03494</name>
</gene>
<evidence type="ECO:0000313" key="2">
    <source>
        <dbReference type="EMBL" id="OAA45705.1"/>
    </source>
</evidence>
<dbReference type="PROSITE" id="PS50011">
    <property type="entry name" value="PROTEIN_KINASE_DOM"/>
    <property type="match status" value="1"/>
</dbReference>
<dbReference type="Proteomes" id="UP000243498">
    <property type="component" value="Unassembled WGS sequence"/>
</dbReference>
<dbReference type="Gene3D" id="1.10.510.10">
    <property type="entry name" value="Transferase(Phosphotransferase) domain 1"/>
    <property type="match status" value="1"/>
</dbReference>
<dbReference type="GO" id="GO:0004672">
    <property type="term" value="F:protein kinase activity"/>
    <property type="evidence" value="ECO:0007669"/>
    <property type="project" value="InterPro"/>
</dbReference>
<dbReference type="SUPFAM" id="SSF56112">
    <property type="entry name" value="Protein kinase-like (PK-like)"/>
    <property type="match status" value="1"/>
</dbReference>
<dbReference type="EMBL" id="AZHC01000008">
    <property type="protein sequence ID" value="OAA45705.1"/>
    <property type="molecule type" value="Genomic_DNA"/>
</dbReference>
<protein>
    <submittedName>
        <fullName evidence="2">Protein kinase-like domain protein</fullName>
    </submittedName>
</protein>
<organism evidence="2 3">
    <name type="scientific">Metarhizium rileyi (strain RCEF 4871)</name>
    <name type="common">Nomuraea rileyi</name>
    <dbReference type="NCBI Taxonomy" id="1649241"/>
    <lineage>
        <taxon>Eukaryota</taxon>
        <taxon>Fungi</taxon>
        <taxon>Dikarya</taxon>
        <taxon>Ascomycota</taxon>
        <taxon>Pezizomycotina</taxon>
        <taxon>Sordariomycetes</taxon>
        <taxon>Hypocreomycetidae</taxon>
        <taxon>Hypocreales</taxon>
        <taxon>Clavicipitaceae</taxon>
        <taxon>Metarhizium</taxon>
    </lineage>
</organism>
<keyword evidence="3" id="KW-1185">Reference proteome</keyword>
<accession>A0A167FSV6</accession>
<dbReference type="InterPro" id="IPR000719">
    <property type="entry name" value="Prot_kinase_dom"/>
</dbReference>
<name>A0A167FSV6_METRR</name>
<dbReference type="Pfam" id="PF00069">
    <property type="entry name" value="Pkinase"/>
    <property type="match status" value="1"/>
</dbReference>
<comment type="caution">
    <text evidence="2">The sequence shown here is derived from an EMBL/GenBank/DDBJ whole genome shotgun (WGS) entry which is preliminary data.</text>
</comment>
<reference evidence="2 3" key="1">
    <citation type="journal article" date="2016" name="Genome Biol. Evol.">
        <title>Divergent and convergent evolution of fungal pathogenicity.</title>
        <authorList>
            <person name="Shang Y."/>
            <person name="Xiao G."/>
            <person name="Zheng P."/>
            <person name="Cen K."/>
            <person name="Zhan S."/>
            <person name="Wang C."/>
        </authorList>
    </citation>
    <scope>NUCLEOTIDE SEQUENCE [LARGE SCALE GENOMIC DNA]</scope>
    <source>
        <strain evidence="2 3">RCEF 4871</strain>
    </source>
</reference>